<dbReference type="PROSITE" id="PS51318">
    <property type="entry name" value="TAT"/>
    <property type="match status" value="1"/>
</dbReference>
<evidence type="ECO:0000256" key="9">
    <source>
        <dbReference type="ARBA" id="ARBA00048092"/>
    </source>
</evidence>
<evidence type="ECO:0000259" key="10">
    <source>
        <dbReference type="Pfam" id="PF07731"/>
    </source>
</evidence>
<keyword evidence="4" id="KW-0560">Oxidoreductase</keyword>
<reference evidence="12 13" key="1">
    <citation type="submission" date="2019-12" db="EMBL/GenBank/DDBJ databases">
        <title>Whole genome sequencing of endophytic Actinobacterium Micromonospora sp. MPMI6T.</title>
        <authorList>
            <person name="Evv R."/>
            <person name="Podile A.R."/>
        </authorList>
    </citation>
    <scope>NUCLEOTIDE SEQUENCE [LARGE SCALE GENOMIC DNA]</scope>
    <source>
        <strain evidence="12 13">MPMI6</strain>
    </source>
</reference>
<dbReference type="InterPro" id="IPR011707">
    <property type="entry name" value="Cu-oxidase-like_N"/>
</dbReference>
<comment type="catalytic activity">
    <reaction evidence="9">
        <text>4 Cu(+) + O2 + 4 H(+) = 4 Cu(2+) + 2 H2O</text>
        <dbReference type="Rhea" id="RHEA:30083"/>
        <dbReference type="ChEBI" id="CHEBI:15377"/>
        <dbReference type="ChEBI" id="CHEBI:15378"/>
        <dbReference type="ChEBI" id="CHEBI:15379"/>
        <dbReference type="ChEBI" id="CHEBI:29036"/>
        <dbReference type="ChEBI" id="CHEBI:49552"/>
        <dbReference type="EC" id="1.16.3.4"/>
    </reaction>
    <physiologicalReaction direction="left-to-right" evidence="9">
        <dbReference type="Rhea" id="RHEA:30084"/>
    </physiologicalReaction>
</comment>
<dbReference type="CDD" id="cd13890">
    <property type="entry name" value="CuRO_3_CueO_FtsP"/>
    <property type="match status" value="1"/>
</dbReference>
<evidence type="ECO:0000256" key="5">
    <source>
        <dbReference type="ARBA" id="ARBA00038978"/>
    </source>
</evidence>
<evidence type="ECO:0000256" key="1">
    <source>
        <dbReference type="ARBA" id="ARBA00010609"/>
    </source>
</evidence>
<proteinExistence type="inferred from homology"/>
<evidence type="ECO:0000256" key="4">
    <source>
        <dbReference type="ARBA" id="ARBA00023002"/>
    </source>
</evidence>
<dbReference type="InterPro" id="IPR008972">
    <property type="entry name" value="Cupredoxin"/>
</dbReference>
<dbReference type="SUPFAM" id="SSF49503">
    <property type="entry name" value="Cupredoxins"/>
    <property type="match status" value="3"/>
</dbReference>
<dbReference type="RefSeq" id="WP_208816456.1">
    <property type="nucleotide sequence ID" value="NZ_WVUH01000308.1"/>
</dbReference>
<keyword evidence="3" id="KW-0479">Metal-binding</keyword>
<feature type="domain" description="Plastocyanin-like" evidence="10">
    <location>
        <begin position="374"/>
        <end position="482"/>
    </location>
</feature>
<feature type="domain" description="Plastocyanin-like" evidence="11">
    <location>
        <begin position="84"/>
        <end position="198"/>
    </location>
</feature>
<evidence type="ECO:0000256" key="2">
    <source>
        <dbReference type="ARBA" id="ARBA00011245"/>
    </source>
</evidence>
<evidence type="ECO:0000313" key="12">
    <source>
        <dbReference type="EMBL" id="MBO4209494.1"/>
    </source>
</evidence>
<evidence type="ECO:0000256" key="7">
    <source>
        <dbReference type="ARBA" id="ARBA00042896"/>
    </source>
</evidence>
<dbReference type="PANTHER" id="PTHR48267:SF1">
    <property type="entry name" value="BILIRUBIN OXIDASE"/>
    <property type="match status" value="1"/>
</dbReference>
<dbReference type="InterPro" id="IPR002355">
    <property type="entry name" value="Cu_oxidase_Cu_BS"/>
</dbReference>
<evidence type="ECO:0000313" key="13">
    <source>
        <dbReference type="Proteomes" id="UP000823521"/>
    </source>
</evidence>
<dbReference type="InterPro" id="IPR011706">
    <property type="entry name" value="Cu-oxidase_C"/>
</dbReference>
<dbReference type="Proteomes" id="UP000823521">
    <property type="component" value="Unassembled WGS sequence"/>
</dbReference>
<dbReference type="InterPro" id="IPR045087">
    <property type="entry name" value="Cu-oxidase_fam"/>
</dbReference>
<evidence type="ECO:0000256" key="3">
    <source>
        <dbReference type="ARBA" id="ARBA00022723"/>
    </source>
</evidence>
<evidence type="ECO:0000256" key="6">
    <source>
        <dbReference type="ARBA" id="ARBA00041027"/>
    </source>
</evidence>
<dbReference type="Gene3D" id="2.60.40.420">
    <property type="entry name" value="Cupredoxins - blue copper proteins"/>
    <property type="match status" value="3"/>
</dbReference>
<organism evidence="12 13">
    <name type="scientific">Micromonospora echinofusca</name>
    <dbReference type="NCBI Taxonomy" id="47858"/>
    <lineage>
        <taxon>Bacteria</taxon>
        <taxon>Bacillati</taxon>
        <taxon>Actinomycetota</taxon>
        <taxon>Actinomycetes</taxon>
        <taxon>Micromonosporales</taxon>
        <taxon>Micromonosporaceae</taxon>
        <taxon>Micromonospora</taxon>
    </lineage>
</organism>
<dbReference type="Pfam" id="PF07731">
    <property type="entry name" value="Cu-oxidase_2"/>
    <property type="match status" value="1"/>
</dbReference>
<comment type="caution">
    <text evidence="12">The sequence shown here is derived from an EMBL/GenBank/DDBJ whole genome shotgun (WGS) entry which is preliminary data.</text>
</comment>
<dbReference type="Pfam" id="PF07732">
    <property type="entry name" value="Cu-oxidase_3"/>
    <property type="match status" value="1"/>
</dbReference>
<keyword evidence="13" id="KW-1185">Reference proteome</keyword>
<dbReference type="EMBL" id="WVUH01000308">
    <property type="protein sequence ID" value="MBO4209494.1"/>
    <property type="molecule type" value="Genomic_DNA"/>
</dbReference>
<sequence length="485" mass="53357">MNRRQLLALGGVAGGAVLLPTAETSVAQARLHAPQPVGHDHGRTAPAVAVRPDVSEFSVPMPLPPVLAPVVSRRDVQIYRLAIKPANVSILPGVLTPAYTYGGSFIGPTIRAKAGRRVIVSYQNQLGVSTNVHLHGAHVAASSDGYPMDLIEPGGTRIYDYPNRQQGATLWYHDHSHHTEAEHVFRGLHGFYLIEDEEEADLRLPSGAYDVPIMIRDAAFDAEGKLAFSFDPSTRTTLLVNGKPQPYFRVAARKYRFRLLNSASERVLQLNLGGAEMVQIASDGGLLPAPVPRTELVLASAERVELVVDFSRYPVGSHVVLSDGSTPLLRFDVVRSAPDNSRVPDRLRPLPALPKATVYREVSLGFDFTSGDLPIGVMNGRPFDHNRVDFRIKRGTTEIWNITNADPEFVTHTFHMHLEQFRVLERNGGAPTLDDAGRKDTVFIPVGGSVKIQTTFTDYLGKYVYHCHFLDHSSLGMMAQMEIVR</sequence>
<dbReference type="PANTHER" id="PTHR48267">
    <property type="entry name" value="CUPREDOXIN SUPERFAMILY PROTEIN"/>
    <property type="match status" value="1"/>
</dbReference>
<gene>
    <name evidence="12" type="ORF">GSF22_26400</name>
</gene>
<evidence type="ECO:0000256" key="8">
    <source>
        <dbReference type="ARBA" id="ARBA00043090"/>
    </source>
</evidence>
<protein>
    <recommendedName>
        <fullName evidence="6">Multicopper oxidase CueO</fullName>
        <ecNumber evidence="5">1.16.3.4</ecNumber>
    </recommendedName>
    <alternativeName>
        <fullName evidence="7">Copper efflux oxidase</fullName>
    </alternativeName>
    <alternativeName>
        <fullName evidence="8">Cuprous oxidase</fullName>
    </alternativeName>
</protein>
<evidence type="ECO:0000259" key="11">
    <source>
        <dbReference type="Pfam" id="PF07732"/>
    </source>
</evidence>
<dbReference type="PROSITE" id="PS00080">
    <property type="entry name" value="MULTICOPPER_OXIDASE2"/>
    <property type="match status" value="1"/>
</dbReference>
<accession>A0ABS3VYP4</accession>
<comment type="similarity">
    <text evidence="1">Belongs to the multicopper oxidase family.</text>
</comment>
<name>A0ABS3VYP4_MICEH</name>
<dbReference type="InterPro" id="IPR006311">
    <property type="entry name" value="TAT_signal"/>
</dbReference>
<comment type="subunit">
    <text evidence="2">Monomer.</text>
</comment>
<dbReference type="EC" id="1.16.3.4" evidence="5"/>